<evidence type="ECO:0000313" key="12">
    <source>
        <dbReference type="EMBL" id="JAC15035.1"/>
    </source>
</evidence>
<evidence type="ECO:0000256" key="9">
    <source>
        <dbReference type="ARBA" id="ARBA00034873"/>
    </source>
</evidence>
<dbReference type="GO" id="GO:0009966">
    <property type="term" value="P:regulation of signal transduction"/>
    <property type="evidence" value="ECO:0007669"/>
    <property type="project" value="InterPro"/>
</dbReference>
<evidence type="ECO:0000256" key="6">
    <source>
        <dbReference type="ARBA" id="ARBA00022989"/>
    </source>
</evidence>
<dbReference type="GO" id="GO:0005789">
    <property type="term" value="C:endoplasmic reticulum membrane"/>
    <property type="evidence" value="ECO:0007669"/>
    <property type="project" value="UniProtKB-SubCell"/>
</dbReference>
<comment type="similarity">
    <text evidence="2">Belongs to the nicastrin family.</text>
</comment>
<dbReference type="Pfam" id="PF04389">
    <property type="entry name" value="Peptidase_M28"/>
    <property type="match status" value="1"/>
</dbReference>
<dbReference type="EMBL" id="GBBI01003677">
    <property type="protein sequence ID" value="JAC15035.1"/>
    <property type="molecule type" value="mRNA"/>
</dbReference>
<evidence type="ECO:0000256" key="4">
    <source>
        <dbReference type="ARBA" id="ARBA00022729"/>
    </source>
</evidence>
<accession>A0A023F0P4</accession>
<sequence length="556" mass="62279">ETDEINELFKGIIPVYLLYLVPLILIMSPVGVTTASHEFPVYRMTQYDLHGIPKGCRASMINLEARSVKNWSSGRHCVVARLDHLTASTLLKIKETAGALLIVLPRSPQHLSPEEVKELTRVLSLLTTEELSLPIYLIGWSIEIEKILDELMGSATLSGGTVDEGPTARTSGMDALTAIFSKNGYQVVVSAPRPSPRHDAAITSIQGKLAGYGVEDKLPTILIVAHYDAQSIAPELAFGAESNASGVVMLLELVRLLSLLYSNSRTHGHVNIVFLLSGGGTLNYQGSKKWLEDQLESVDSTLLQDVQFVLCLDSVAQPNLHMHVSKPPRERSPLHNFYLELQNATGNSLEIIHKKINLADDILAWEHERYSIRRLPATTISSMKSHKELRKDGLFDVAERIDMKSFTKNIENVASALTRHIYNISRDPTTFSQQHLGVYEDQVKMWLEFLSSHPRSPSVIYEKTNPVIRVLHETLKRYLEDVKIVHHTADKRDPEFVFYDTTKANINIYNVKPAIFDLFLTIIISLYLAAFFIAVQKMHLLYGALVPSGIRKLKSQ</sequence>
<comment type="subcellular location">
    <subcellularLocation>
        <location evidence="1">Endoplasmic reticulum membrane</location>
        <topology evidence="1">Single-pass membrane protein</topology>
    </subcellularLocation>
</comment>
<keyword evidence="6 10" id="KW-1133">Transmembrane helix</keyword>
<dbReference type="CDD" id="cd03882">
    <property type="entry name" value="M28_nicalin_like"/>
    <property type="match status" value="1"/>
</dbReference>
<keyword evidence="12" id="KW-0031">Aminopeptidase</keyword>
<dbReference type="GO" id="GO:0004177">
    <property type="term" value="F:aminopeptidase activity"/>
    <property type="evidence" value="ECO:0007669"/>
    <property type="project" value="UniProtKB-KW"/>
</dbReference>
<dbReference type="Gene3D" id="3.40.630.10">
    <property type="entry name" value="Zn peptidases"/>
    <property type="match status" value="1"/>
</dbReference>
<evidence type="ECO:0000256" key="8">
    <source>
        <dbReference type="ARBA" id="ARBA00023180"/>
    </source>
</evidence>
<keyword evidence="4" id="KW-0732">Signal</keyword>
<evidence type="ECO:0000256" key="10">
    <source>
        <dbReference type="SAM" id="Phobius"/>
    </source>
</evidence>
<evidence type="ECO:0000259" key="11">
    <source>
        <dbReference type="Pfam" id="PF04389"/>
    </source>
</evidence>
<feature type="domain" description="Peptidase M28" evidence="11">
    <location>
        <begin position="220"/>
        <end position="375"/>
    </location>
</feature>
<keyword evidence="3 10" id="KW-0812">Transmembrane</keyword>
<reference evidence="12" key="1">
    <citation type="journal article" date="2014" name="PLoS Negl. Trop. Dis.">
        <title>An updated insight into the Sialotranscriptome of Triatoma infestans: developmental stage and geographic variations.</title>
        <authorList>
            <person name="Schwarz A."/>
            <person name="Medrano-Mercado N."/>
            <person name="Schaub G.A."/>
            <person name="Struchiner C.J."/>
            <person name="Bargues M.D."/>
            <person name="Levy M.Z."/>
            <person name="Ribeiro J.M."/>
        </authorList>
    </citation>
    <scope>NUCLEOTIDE SEQUENCE</scope>
    <source>
        <strain evidence="12">Chile</strain>
        <tissue evidence="12">Salivary glands</tissue>
    </source>
</reference>
<dbReference type="InterPro" id="IPR016574">
    <property type="entry name" value="Nicalin"/>
</dbReference>
<name>A0A023F0P4_TRIIF</name>
<dbReference type="AlphaFoldDB" id="A0A023F0P4"/>
<evidence type="ECO:0000256" key="5">
    <source>
        <dbReference type="ARBA" id="ARBA00022824"/>
    </source>
</evidence>
<evidence type="ECO:0000256" key="7">
    <source>
        <dbReference type="ARBA" id="ARBA00023136"/>
    </source>
</evidence>
<keyword evidence="5" id="KW-0256">Endoplasmic reticulum</keyword>
<proteinExistence type="evidence at transcript level"/>
<evidence type="ECO:0000256" key="2">
    <source>
        <dbReference type="ARBA" id="ARBA00007717"/>
    </source>
</evidence>
<organism evidence="12">
    <name type="scientific">Triatoma infestans</name>
    <name type="common">Assassin bug</name>
    <dbReference type="NCBI Taxonomy" id="30076"/>
    <lineage>
        <taxon>Eukaryota</taxon>
        <taxon>Metazoa</taxon>
        <taxon>Ecdysozoa</taxon>
        <taxon>Arthropoda</taxon>
        <taxon>Hexapoda</taxon>
        <taxon>Insecta</taxon>
        <taxon>Pterygota</taxon>
        <taxon>Neoptera</taxon>
        <taxon>Paraneoptera</taxon>
        <taxon>Hemiptera</taxon>
        <taxon>Heteroptera</taxon>
        <taxon>Panheteroptera</taxon>
        <taxon>Cimicomorpha</taxon>
        <taxon>Reduviidae</taxon>
        <taxon>Triatominae</taxon>
        <taxon>Triatoma</taxon>
    </lineage>
</organism>
<keyword evidence="12" id="KW-0378">Hydrolase</keyword>
<feature type="transmembrane region" description="Helical" evidence="10">
    <location>
        <begin position="514"/>
        <end position="535"/>
    </location>
</feature>
<keyword evidence="8" id="KW-0325">Glycoprotein</keyword>
<dbReference type="InterPro" id="IPR007484">
    <property type="entry name" value="Peptidase_M28"/>
</dbReference>
<evidence type="ECO:0000256" key="1">
    <source>
        <dbReference type="ARBA" id="ARBA00004389"/>
    </source>
</evidence>
<evidence type="ECO:0000256" key="3">
    <source>
        <dbReference type="ARBA" id="ARBA00022692"/>
    </source>
</evidence>
<dbReference type="PANTHER" id="PTHR31826">
    <property type="entry name" value="NICALIN"/>
    <property type="match status" value="1"/>
</dbReference>
<keyword evidence="7 10" id="KW-0472">Membrane</keyword>
<feature type="transmembrane region" description="Helical" evidence="10">
    <location>
        <begin position="12"/>
        <end position="32"/>
    </location>
</feature>
<protein>
    <recommendedName>
        <fullName evidence="9">BOS complex subunit NCLN</fullName>
    </recommendedName>
</protein>
<dbReference type="SUPFAM" id="SSF53187">
    <property type="entry name" value="Zn-dependent exopeptidases"/>
    <property type="match status" value="1"/>
</dbReference>
<keyword evidence="12" id="KW-0645">Protease</keyword>
<feature type="non-terminal residue" evidence="12">
    <location>
        <position position="1"/>
    </location>
</feature>